<dbReference type="Pfam" id="PF08681">
    <property type="entry name" value="TacA1"/>
    <property type="match status" value="1"/>
</dbReference>
<dbReference type="EMBL" id="AP027142">
    <property type="protein sequence ID" value="BDV34365.1"/>
    <property type="molecule type" value="Genomic_DNA"/>
</dbReference>
<name>A0ABN6VFF2_9HYPH</name>
<evidence type="ECO:0000313" key="3">
    <source>
        <dbReference type="EMBL" id="BDV34365.1"/>
    </source>
</evidence>
<dbReference type="InterPro" id="IPR010985">
    <property type="entry name" value="Ribbon_hlx_hlx"/>
</dbReference>
<gene>
    <name evidence="3" type="ORF">SS37A_18940</name>
</gene>
<dbReference type="Proteomes" id="UP001317629">
    <property type="component" value="Chromosome"/>
</dbReference>
<proteinExistence type="inferred from homology"/>
<dbReference type="InterPro" id="IPR014795">
    <property type="entry name" value="TacA_1-like"/>
</dbReference>
<organism evidence="3 4">
    <name type="scientific">Methylocystis iwaonis</name>
    <dbReference type="NCBI Taxonomy" id="2885079"/>
    <lineage>
        <taxon>Bacteria</taxon>
        <taxon>Pseudomonadati</taxon>
        <taxon>Pseudomonadota</taxon>
        <taxon>Alphaproteobacteria</taxon>
        <taxon>Hyphomicrobiales</taxon>
        <taxon>Methylocystaceae</taxon>
        <taxon>Methylocystis</taxon>
    </lineage>
</organism>
<protein>
    <recommendedName>
        <fullName evidence="5">DUF1778 domain-containing protein</fullName>
    </recommendedName>
</protein>
<dbReference type="PANTHER" id="PTHR35401:SF2">
    <property type="entry name" value="ABC-TYPE TRANSPORT SYSTEM"/>
    <property type="match status" value="1"/>
</dbReference>
<evidence type="ECO:0000256" key="2">
    <source>
        <dbReference type="ARBA" id="ARBA00049988"/>
    </source>
</evidence>
<dbReference type="RefSeq" id="WP_281927520.1">
    <property type="nucleotide sequence ID" value="NZ_AP027142.1"/>
</dbReference>
<dbReference type="PANTHER" id="PTHR35401">
    <property type="entry name" value="COPG FAMILY HELIX-TURN-HELIX PROTEIN-RELATED-RELATED"/>
    <property type="match status" value="1"/>
</dbReference>
<dbReference type="SUPFAM" id="SSF47598">
    <property type="entry name" value="Ribbon-helix-helix"/>
    <property type="match status" value="1"/>
</dbReference>
<evidence type="ECO:0008006" key="5">
    <source>
        <dbReference type="Google" id="ProtNLM"/>
    </source>
</evidence>
<evidence type="ECO:0000313" key="4">
    <source>
        <dbReference type="Proteomes" id="UP001317629"/>
    </source>
</evidence>
<sequence length="92" mass="10171">MPKNDTARLEARLPASVYATLKRAAELRGRTLTDFVVSAAHEAARKAIEEEEIIRLSAQDQLAFAHALINPPEPNAALEKAKRAHAKNVEMR</sequence>
<dbReference type="Gene3D" id="1.20.5.780">
    <property type="entry name" value="Single helix bin"/>
    <property type="match status" value="1"/>
</dbReference>
<comment type="similarity">
    <text evidence="2">Belongs to the TacA antitoxin family.</text>
</comment>
<evidence type="ECO:0000256" key="1">
    <source>
        <dbReference type="ARBA" id="ARBA00022649"/>
    </source>
</evidence>
<accession>A0ABN6VFF2</accession>
<reference evidence="3 4" key="1">
    <citation type="journal article" date="2023" name="Int. J. Syst. Evol. Microbiol.">
        <title>Methylocystis iwaonis sp. nov., a type II methane-oxidizing bacterium from surface soil of a rice paddy field in Japan, and emended description of the genus Methylocystis (ex Whittenbury et al. 1970) Bowman et al. 1993.</title>
        <authorList>
            <person name="Kaise H."/>
            <person name="Sawadogo J.B."/>
            <person name="Alam M.S."/>
            <person name="Ueno C."/>
            <person name="Dianou D."/>
            <person name="Shinjo R."/>
            <person name="Asakawa S."/>
        </authorList>
    </citation>
    <scope>NUCLEOTIDE SEQUENCE [LARGE SCALE GENOMIC DNA]</scope>
    <source>
        <strain evidence="3 4">SS37A-Re</strain>
    </source>
</reference>
<keyword evidence="1" id="KW-1277">Toxin-antitoxin system</keyword>
<keyword evidence="4" id="KW-1185">Reference proteome</keyword>